<dbReference type="GeneID" id="87959928"/>
<evidence type="ECO:0000313" key="2">
    <source>
        <dbReference type="EMBL" id="WRT70799.1"/>
    </source>
</evidence>
<feature type="region of interest" description="Disordered" evidence="1">
    <location>
        <begin position="1"/>
        <end position="52"/>
    </location>
</feature>
<reference evidence="2 3" key="1">
    <citation type="submission" date="2024-01" db="EMBL/GenBank/DDBJ databases">
        <title>Comparative genomics of Cryptococcus and Kwoniella reveals pathogenesis evolution and contrasting modes of karyotype evolution via chromosome fusion or intercentromeric recombination.</title>
        <authorList>
            <person name="Coelho M.A."/>
            <person name="David-Palma M."/>
            <person name="Shea T."/>
            <person name="Bowers K."/>
            <person name="McGinley-Smith S."/>
            <person name="Mohammad A.W."/>
            <person name="Gnirke A."/>
            <person name="Yurkov A.M."/>
            <person name="Nowrousian M."/>
            <person name="Sun S."/>
            <person name="Cuomo C.A."/>
            <person name="Heitman J."/>
        </authorList>
    </citation>
    <scope>NUCLEOTIDE SEQUENCE [LARGE SCALE GENOMIC DNA]</scope>
    <source>
        <strain evidence="2">CBS 11374</strain>
    </source>
</reference>
<dbReference type="Proteomes" id="UP001329825">
    <property type="component" value="Chromosome 11"/>
</dbReference>
<gene>
    <name evidence="2" type="ORF">IL334_007798</name>
</gene>
<sequence>MAYSPPLPLLLLAPPLSSNHSHPGSRSDVSDESTRSTSLNTTALPPSSYNRGTHSVEHLLSLPLLARSFDPRRDGKGVNRHIFQGSHTSSVPSLISKMSTTPQAPPKKPGFFRRMSLSSSQTRPEIRPSLASNGSSGLLNRNSGRSVSGSHHRDDMVAGPSYETLSPGAAPGTFRNSSNRPPATAHVNGKYLERAPMFGQCE</sequence>
<feature type="region of interest" description="Disordered" evidence="1">
    <location>
        <begin position="76"/>
        <end position="202"/>
    </location>
</feature>
<evidence type="ECO:0000256" key="1">
    <source>
        <dbReference type="SAM" id="MobiDB-lite"/>
    </source>
</evidence>
<proteinExistence type="predicted"/>
<feature type="compositionally biased region" description="Polar residues" evidence="1">
    <location>
        <begin position="85"/>
        <end position="102"/>
    </location>
</feature>
<feature type="compositionally biased region" description="Polar residues" evidence="1">
    <location>
        <begin position="35"/>
        <end position="52"/>
    </location>
</feature>
<accession>A0ABZ1DBH4</accession>
<dbReference type="RefSeq" id="XP_062795538.1">
    <property type="nucleotide sequence ID" value="XM_062939487.1"/>
</dbReference>
<name>A0ABZ1DBH4_9TREE</name>
<evidence type="ECO:0000313" key="3">
    <source>
        <dbReference type="Proteomes" id="UP001329825"/>
    </source>
</evidence>
<protein>
    <submittedName>
        <fullName evidence="2">Uncharacterized protein</fullName>
    </submittedName>
</protein>
<feature type="compositionally biased region" description="Low complexity" evidence="1">
    <location>
        <begin position="9"/>
        <end position="22"/>
    </location>
</feature>
<dbReference type="EMBL" id="CP141891">
    <property type="protein sequence ID" value="WRT70799.1"/>
    <property type="molecule type" value="Genomic_DNA"/>
</dbReference>
<organism evidence="2 3">
    <name type="scientific">Kwoniella shivajii</name>
    <dbReference type="NCBI Taxonomy" id="564305"/>
    <lineage>
        <taxon>Eukaryota</taxon>
        <taxon>Fungi</taxon>
        <taxon>Dikarya</taxon>
        <taxon>Basidiomycota</taxon>
        <taxon>Agaricomycotina</taxon>
        <taxon>Tremellomycetes</taxon>
        <taxon>Tremellales</taxon>
        <taxon>Cryptococcaceae</taxon>
        <taxon>Kwoniella</taxon>
    </lineage>
</organism>
<keyword evidence="3" id="KW-1185">Reference proteome</keyword>
<feature type="compositionally biased region" description="Low complexity" evidence="1">
    <location>
        <begin position="129"/>
        <end position="146"/>
    </location>
</feature>